<evidence type="ECO:0000313" key="2">
    <source>
        <dbReference type="Proteomes" id="UP001638806"/>
    </source>
</evidence>
<dbReference type="EMBL" id="JBGNUJ010000008">
    <property type="protein sequence ID" value="KAL3956626.1"/>
    <property type="molecule type" value="Genomic_DNA"/>
</dbReference>
<protein>
    <submittedName>
        <fullName evidence="1">Uncharacterized protein</fullName>
    </submittedName>
</protein>
<reference evidence="1" key="1">
    <citation type="submission" date="2024-12" db="EMBL/GenBank/DDBJ databases">
        <title>Comparative genomics and development of molecular markers within Purpureocillium lilacinum and among Purpureocillium species.</title>
        <authorList>
            <person name="Yeh Z.-Y."/>
            <person name="Ni N.-T."/>
            <person name="Lo P.-H."/>
            <person name="Mushyakhwo K."/>
            <person name="Lin C.-F."/>
            <person name="Nai Y.-S."/>
        </authorList>
    </citation>
    <scope>NUCLEOTIDE SEQUENCE</scope>
    <source>
        <strain evidence="1">NCHU-NPUST-175</strain>
    </source>
</reference>
<sequence>MSYGRGGANMGYVGGDSGNALMPDNADSRLANTANQRGGGQWSSRGRGRGGRGGYVGHANAFTHHDIATSQPTQQTGGSFATSGMQSILNPESSIWEPPENMVTRGPTSSELEQMSRPVETAMNPTQGANPGGAFLSSPYAGQINVAQESFSSSSSQSSQNVSSLTQADGEAPNVAPAVPYNSPVQEYMHVPQAHLSHYRELVSEARNAGAVNITKARANTISTVGGSGRSFDQMTFDLLNETLQRTDRHKGGAN</sequence>
<dbReference type="Proteomes" id="UP001638806">
    <property type="component" value="Unassembled WGS sequence"/>
</dbReference>
<evidence type="ECO:0000313" key="1">
    <source>
        <dbReference type="EMBL" id="KAL3956626.1"/>
    </source>
</evidence>
<proteinExistence type="predicted"/>
<organism evidence="1 2">
    <name type="scientific">Purpureocillium lilacinum</name>
    <name type="common">Paecilomyces lilacinus</name>
    <dbReference type="NCBI Taxonomy" id="33203"/>
    <lineage>
        <taxon>Eukaryota</taxon>
        <taxon>Fungi</taxon>
        <taxon>Dikarya</taxon>
        <taxon>Ascomycota</taxon>
        <taxon>Pezizomycotina</taxon>
        <taxon>Sordariomycetes</taxon>
        <taxon>Hypocreomycetidae</taxon>
        <taxon>Hypocreales</taxon>
        <taxon>Ophiocordycipitaceae</taxon>
        <taxon>Purpureocillium</taxon>
    </lineage>
</organism>
<comment type="caution">
    <text evidence="1">The sequence shown here is derived from an EMBL/GenBank/DDBJ whole genome shotgun (WGS) entry which is preliminary data.</text>
</comment>
<keyword evidence="2" id="KW-1185">Reference proteome</keyword>
<gene>
    <name evidence="1" type="ORF">ACCO45_009472</name>
</gene>
<accession>A0ACC4DJS7</accession>
<name>A0ACC4DJS7_PURLI</name>